<dbReference type="Gene3D" id="1.10.260.40">
    <property type="entry name" value="lambda repressor-like DNA-binding domains"/>
    <property type="match status" value="1"/>
</dbReference>
<dbReference type="CDD" id="cd00093">
    <property type="entry name" value="HTH_XRE"/>
    <property type="match status" value="1"/>
</dbReference>
<evidence type="ECO:0000313" key="2">
    <source>
        <dbReference type="EMBL" id="OES45269.1"/>
    </source>
</evidence>
<sequence length="80" mass="9361">MERKLLIKLRIGKGFTQEELAEDLGISTIYVRKLEKGNVNPGRKTMIKYEQYFKVSMKELFPDLFFDSGDTKLIEKKEVS</sequence>
<evidence type="ECO:0000259" key="1">
    <source>
        <dbReference type="PROSITE" id="PS50943"/>
    </source>
</evidence>
<reference evidence="2 3" key="1">
    <citation type="submission" date="2016-06" db="EMBL/GenBank/DDBJ databases">
        <title>Domibacillus iocasae genome sequencing.</title>
        <authorList>
            <person name="Verma A."/>
            <person name="Pal Y."/>
            <person name="Ojha A.K."/>
            <person name="Krishnamurthi S."/>
        </authorList>
    </citation>
    <scope>NUCLEOTIDE SEQUENCE [LARGE SCALE GENOMIC DNA]</scope>
    <source>
        <strain evidence="2 3">DSM 29979</strain>
    </source>
</reference>
<proteinExistence type="predicted"/>
<dbReference type="PROSITE" id="PS50943">
    <property type="entry name" value="HTH_CROC1"/>
    <property type="match status" value="1"/>
</dbReference>
<organism evidence="2 3">
    <name type="scientific">Domibacillus iocasae</name>
    <dbReference type="NCBI Taxonomy" id="1714016"/>
    <lineage>
        <taxon>Bacteria</taxon>
        <taxon>Bacillati</taxon>
        <taxon>Bacillota</taxon>
        <taxon>Bacilli</taxon>
        <taxon>Bacillales</taxon>
        <taxon>Bacillaceae</taxon>
        <taxon>Domibacillus</taxon>
    </lineage>
</organism>
<protein>
    <recommendedName>
        <fullName evidence="1">HTH cro/C1-type domain-containing protein</fullName>
    </recommendedName>
</protein>
<name>A0A1E7DQE0_9BACI</name>
<dbReference type="GO" id="GO:0003677">
    <property type="term" value="F:DNA binding"/>
    <property type="evidence" value="ECO:0007669"/>
    <property type="project" value="InterPro"/>
</dbReference>
<dbReference type="AlphaFoldDB" id="A0A1E7DQE0"/>
<dbReference type="InterPro" id="IPR010982">
    <property type="entry name" value="Lambda_DNA-bd_dom_sf"/>
</dbReference>
<feature type="domain" description="HTH cro/C1-type" evidence="1">
    <location>
        <begin position="6"/>
        <end position="60"/>
    </location>
</feature>
<dbReference type="EMBL" id="MAMP01000020">
    <property type="protein sequence ID" value="OES45269.1"/>
    <property type="molecule type" value="Genomic_DNA"/>
</dbReference>
<dbReference type="SMART" id="SM00530">
    <property type="entry name" value="HTH_XRE"/>
    <property type="match status" value="1"/>
</dbReference>
<keyword evidence="3" id="KW-1185">Reference proteome</keyword>
<evidence type="ECO:0000313" key="3">
    <source>
        <dbReference type="Proteomes" id="UP000095658"/>
    </source>
</evidence>
<dbReference type="InterPro" id="IPR001387">
    <property type="entry name" value="Cro/C1-type_HTH"/>
</dbReference>
<accession>A0A1E7DQE0</accession>
<dbReference type="Pfam" id="PF01381">
    <property type="entry name" value="HTH_3"/>
    <property type="match status" value="1"/>
</dbReference>
<dbReference type="STRING" id="1714016.BA724_04470"/>
<comment type="caution">
    <text evidence="2">The sequence shown here is derived from an EMBL/GenBank/DDBJ whole genome shotgun (WGS) entry which is preliminary data.</text>
</comment>
<dbReference type="SUPFAM" id="SSF47413">
    <property type="entry name" value="lambda repressor-like DNA-binding domains"/>
    <property type="match status" value="1"/>
</dbReference>
<dbReference type="Proteomes" id="UP000095658">
    <property type="component" value="Unassembled WGS sequence"/>
</dbReference>
<gene>
    <name evidence="2" type="ORF">BA724_04470</name>
</gene>
<dbReference type="RefSeq" id="WP_069938150.1">
    <property type="nucleotide sequence ID" value="NZ_MAMP01000020.1"/>
</dbReference>